<dbReference type="RefSeq" id="WP_156169351.1">
    <property type="nucleotide sequence ID" value="NZ_KB902295.1"/>
</dbReference>
<name>A0A0D0QAC5_9RHOB</name>
<reference evidence="1 2" key="1">
    <citation type="submission" date="2013-01" db="EMBL/GenBank/DDBJ databases">
        <authorList>
            <person name="Fiebig A."/>
            <person name="Goeker M."/>
            <person name="Klenk H.-P.P."/>
        </authorList>
    </citation>
    <scope>NUCLEOTIDE SEQUENCE [LARGE SCALE GENOMIC DNA]</scope>
    <source>
        <strain evidence="1 2">DSM 24838</strain>
    </source>
</reference>
<sequence length="468" mass="50011">MESGEYEQSALPFLELDSDSLEIAPLSPATATLQFRAPRDARGTYVAALLAETPAPEQIEGGVVVRIRFLIPVIFDIQGRPARQDVRLEEPAMAFVDESGQAPTTVASMTIANAGQTLSRVEGTIIVERRSGDSWRTVTRSELRERSILPGMTLELLSDLERRLPSGEYRLRGELTVDGRRLAPVVREIDFEGDPTIDSVAYDTELRLTPGLVELDVVPGATRTGVFRIENPGENPVQVRLASATPRELLGVRMGELDGTDISAASWTRIQPETFTLRAGGSQNVRVISALPGDAAEHGNFYANMILSGTYPDGQSAGSQNSIVHLSNAAVPSMPDGVVEQLGAAEAEAGIYAVQVRFVNTGNVHLEPNARLLLVTPQGQSVRNVGLTSDEGMLLPLARRIYGGELSLEGLDPGVYGLRAVLDLGDGVEVAGQQIAAVEAGPDGGAMRLVLLEGEDFNPEATEAPADE</sequence>
<evidence type="ECO:0000313" key="2">
    <source>
        <dbReference type="Proteomes" id="UP000035100"/>
    </source>
</evidence>
<dbReference type="Proteomes" id="UP000035100">
    <property type="component" value="Unassembled WGS sequence"/>
</dbReference>
<dbReference type="AlphaFoldDB" id="A0A0D0QAC5"/>
<gene>
    <name evidence="1" type="ORF">Wenmar_02338</name>
</gene>
<dbReference type="eggNOG" id="COG3121">
    <property type="taxonomic scope" value="Bacteria"/>
</dbReference>
<dbReference type="STRING" id="1123501.Wenmar_02338"/>
<comment type="caution">
    <text evidence="1">The sequence shown here is derived from an EMBL/GenBank/DDBJ whole genome shotgun (WGS) entry which is preliminary data.</text>
</comment>
<proteinExistence type="predicted"/>
<keyword evidence="2" id="KW-1185">Reference proteome</keyword>
<accession>A0A0D0QAC5</accession>
<dbReference type="OrthoDB" id="36296at2"/>
<protein>
    <submittedName>
        <fullName evidence="1">Uncharacterized protein</fullName>
    </submittedName>
</protein>
<evidence type="ECO:0000313" key="1">
    <source>
        <dbReference type="EMBL" id="KIQ69267.1"/>
    </source>
</evidence>
<organism evidence="1 2">
    <name type="scientific">Wenxinia marina DSM 24838</name>
    <dbReference type="NCBI Taxonomy" id="1123501"/>
    <lineage>
        <taxon>Bacteria</taxon>
        <taxon>Pseudomonadati</taxon>
        <taxon>Pseudomonadota</taxon>
        <taxon>Alphaproteobacteria</taxon>
        <taxon>Rhodobacterales</taxon>
        <taxon>Roseobacteraceae</taxon>
        <taxon>Wenxinia</taxon>
    </lineage>
</organism>
<dbReference type="EMBL" id="AONG01000010">
    <property type="protein sequence ID" value="KIQ69267.1"/>
    <property type="molecule type" value="Genomic_DNA"/>
</dbReference>